<dbReference type="SUPFAM" id="SSF102829">
    <property type="entry name" value="Cell division protein ZapA-like"/>
    <property type="match status" value="1"/>
</dbReference>
<dbReference type="InterPro" id="IPR036192">
    <property type="entry name" value="Cell_div_ZapA-like_sf"/>
</dbReference>
<keyword evidence="3" id="KW-1185">Reference proteome</keyword>
<dbReference type="RefSeq" id="WP_066855298.1">
    <property type="nucleotide sequence ID" value="NZ_JXMS01000016.1"/>
</dbReference>
<protein>
    <recommendedName>
        <fullName evidence="4">Cell division protein ZapA</fullName>
    </recommendedName>
</protein>
<evidence type="ECO:0000256" key="1">
    <source>
        <dbReference type="SAM" id="Coils"/>
    </source>
</evidence>
<dbReference type="Pfam" id="PF05164">
    <property type="entry name" value="ZapA"/>
    <property type="match status" value="1"/>
</dbReference>
<comment type="caution">
    <text evidence="2">The sequence shown here is derived from an EMBL/GenBank/DDBJ whole genome shotgun (WGS) entry which is preliminary data.</text>
</comment>
<reference evidence="2 3" key="1">
    <citation type="submission" date="2015-01" db="EMBL/GenBank/DDBJ databases">
        <title>Desulfovibrio sp. JC271 draft genome sequence.</title>
        <authorList>
            <person name="Shivani Y."/>
            <person name="Subhash Y."/>
            <person name="Sasikala C."/>
            <person name="Ramana C.V."/>
        </authorList>
    </citation>
    <scope>NUCLEOTIDE SEQUENCE [LARGE SCALE GENOMIC DNA]</scope>
    <source>
        <strain evidence="2 3">JC271</strain>
    </source>
</reference>
<evidence type="ECO:0000313" key="3">
    <source>
        <dbReference type="Proteomes" id="UP000091979"/>
    </source>
</evidence>
<keyword evidence="1" id="KW-0175">Coiled coil</keyword>
<proteinExistence type="predicted"/>
<feature type="coiled-coil region" evidence="1">
    <location>
        <begin position="59"/>
        <end position="89"/>
    </location>
</feature>
<organism evidence="2 3">
    <name type="scientific">Halodesulfovibrio spirochaetisodalis</name>
    <dbReference type="NCBI Taxonomy" id="1560234"/>
    <lineage>
        <taxon>Bacteria</taxon>
        <taxon>Pseudomonadati</taxon>
        <taxon>Thermodesulfobacteriota</taxon>
        <taxon>Desulfovibrionia</taxon>
        <taxon>Desulfovibrionales</taxon>
        <taxon>Desulfovibrionaceae</taxon>
        <taxon>Halodesulfovibrio</taxon>
    </lineage>
</organism>
<accession>A0A1B7XBZ3</accession>
<dbReference type="OrthoDB" id="5460484at2"/>
<evidence type="ECO:0008006" key="4">
    <source>
        <dbReference type="Google" id="ProtNLM"/>
    </source>
</evidence>
<dbReference type="STRING" id="1560234.SP90_10010"/>
<dbReference type="PATRIC" id="fig|1560234.3.peg.838"/>
<dbReference type="AlphaFoldDB" id="A0A1B7XBZ3"/>
<dbReference type="InterPro" id="IPR007838">
    <property type="entry name" value="Cell_div_ZapA-like"/>
</dbReference>
<sequence length="95" mass="10834">MRSFNLKILGTEVSFKSEADHDTVERAKTLVEERYETLYSPGMPISKEKLLTFLVLGLADDYLQTAEKLQALEERLQRLTMRVEGCTEDPAAPQE</sequence>
<name>A0A1B7XBZ3_9BACT</name>
<dbReference type="Proteomes" id="UP000091979">
    <property type="component" value="Unassembled WGS sequence"/>
</dbReference>
<dbReference type="EMBL" id="JXMS01000016">
    <property type="protein sequence ID" value="OBQ50242.1"/>
    <property type="molecule type" value="Genomic_DNA"/>
</dbReference>
<gene>
    <name evidence="2" type="ORF">SP90_10010</name>
</gene>
<evidence type="ECO:0000313" key="2">
    <source>
        <dbReference type="EMBL" id="OBQ50242.1"/>
    </source>
</evidence>